<evidence type="ECO:0000313" key="3">
    <source>
        <dbReference type="Proteomes" id="UP000298337"/>
    </source>
</evidence>
<comment type="caution">
    <text evidence="2">The sequence shown here is derived from an EMBL/GenBank/DDBJ whole genome shotgun (WGS) entry which is preliminary data.</text>
</comment>
<gene>
    <name evidence="2" type="ORF">EU556_08535</name>
</gene>
<organism evidence="2 3">
    <name type="scientific">Hymenobacter fodinae</name>
    <dbReference type="NCBI Taxonomy" id="2510796"/>
    <lineage>
        <taxon>Bacteria</taxon>
        <taxon>Pseudomonadati</taxon>
        <taxon>Bacteroidota</taxon>
        <taxon>Cytophagia</taxon>
        <taxon>Cytophagales</taxon>
        <taxon>Hymenobacteraceae</taxon>
        <taxon>Hymenobacter</taxon>
    </lineage>
</organism>
<keyword evidence="1" id="KW-0732">Signal</keyword>
<feature type="chain" id="PRO_5021411786" evidence="1">
    <location>
        <begin position="25"/>
        <end position="226"/>
    </location>
</feature>
<reference evidence="2 3" key="1">
    <citation type="submission" date="2019-04" db="EMBL/GenBank/DDBJ databases">
        <authorList>
            <person name="Feng G."/>
            <person name="Zhang J."/>
            <person name="Zhu H."/>
        </authorList>
    </citation>
    <scope>NUCLEOTIDE SEQUENCE [LARGE SCALE GENOMIC DNA]</scope>
    <source>
        <strain evidence="2 3">92R-1</strain>
    </source>
</reference>
<evidence type="ECO:0000256" key="1">
    <source>
        <dbReference type="SAM" id="SignalP"/>
    </source>
</evidence>
<feature type="signal peptide" evidence="1">
    <location>
        <begin position="1"/>
        <end position="24"/>
    </location>
</feature>
<keyword evidence="3" id="KW-1185">Reference proteome</keyword>
<dbReference type="RefSeq" id="WP_135433201.1">
    <property type="nucleotide sequence ID" value="NZ_SRLA01000002.1"/>
</dbReference>
<dbReference type="OrthoDB" id="878420at2"/>
<dbReference type="EMBL" id="SRLA01000002">
    <property type="protein sequence ID" value="TGE07791.1"/>
    <property type="molecule type" value="Genomic_DNA"/>
</dbReference>
<protein>
    <submittedName>
        <fullName evidence="2">Uncharacterized protein</fullName>
    </submittedName>
</protein>
<evidence type="ECO:0000313" key="2">
    <source>
        <dbReference type="EMBL" id="TGE07791.1"/>
    </source>
</evidence>
<name>A0A4Z0P677_9BACT</name>
<dbReference type="AlphaFoldDB" id="A0A4Z0P677"/>
<sequence>MKKTLLVSLLMMAGVGAAATTAVAQTKPAGFPAPGTYDHLTPDPSQVRQGGGQAGAFQDLEGHWHAAQIGEYTAYKVYMNTGGTNYQAVVPREIKAFVKYPGDTLVALTGLASHSKLGGGVFGQQQFRGAGLQLVDYRYTRRSLLERLVGAPTLVVRQAGGPWQEVPRSKSAFQQLFLTLLADDAAVVTELKTGRPRPGQDATRLLTQYADARVTQQMQIAGSTRP</sequence>
<dbReference type="Proteomes" id="UP000298337">
    <property type="component" value="Unassembled WGS sequence"/>
</dbReference>
<proteinExistence type="predicted"/>
<accession>A0A4Z0P677</accession>